<protein>
    <submittedName>
        <fullName evidence="2">Uncharacterized protein</fullName>
    </submittedName>
</protein>
<accession>A0ABS2N9V5</accession>
<evidence type="ECO:0000256" key="1">
    <source>
        <dbReference type="SAM" id="Phobius"/>
    </source>
</evidence>
<keyword evidence="1" id="KW-1133">Transmembrane helix</keyword>
<dbReference type="Proteomes" id="UP001646157">
    <property type="component" value="Unassembled WGS sequence"/>
</dbReference>
<reference evidence="2 3" key="1">
    <citation type="submission" date="2021-01" db="EMBL/GenBank/DDBJ databases">
        <title>Genomic Encyclopedia of Type Strains, Phase IV (KMG-IV): sequencing the most valuable type-strain genomes for metagenomic binning, comparative biology and taxonomic classification.</title>
        <authorList>
            <person name="Goeker M."/>
        </authorList>
    </citation>
    <scope>NUCLEOTIDE SEQUENCE [LARGE SCALE GENOMIC DNA]</scope>
    <source>
        <strain evidence="2 3">DSM 24834</strain>
    </source>
</reference>
<evidence type="ECO:0000313" key="2">
    <source>
        <dbReference type="EMBL" id="MBM7584604.1"/>
    </source>
</evidence>
<gene>
    <name evidence="2" type="ORF">JOC86_001141</name>
</gene>
<dbReference type="EMBL" id="JAFBDZ010000001">
    <property type="protein sequence ID" value="MBM7584604.1"/>
    <property type="molecule type" value="Genomic_DNA"/>
</dbReference>
<sequence length="119" mass="14193">MVTDNKGFMLPYTFLLFIIFLFVSIHSTEIFMMKYRYLDEVKSRYEREAIELLAVKRIMTEDFKSSGTFVLNDTKVKYEQLNLNKEKVALSITLKKDKKNFSPLEVVYNRTNQEIVSWK</sequence>
<organism evidence="2 3">
    <name type="scientific">Rossellomorea pakistanensis</name>
    <dbReference type="NCBI Taxonomy" id="992288"/>
    <lineage>
        <taxon>Bacteria</taxon>
        <taxon>Bacillati</taxon>
        <taxon>Bacillota</taxon>
        <taxon>Bacilli</taxon>
        <taxon>Bacillales</taxon>
        <taxon>Bacillaceae</taxon>
        <taxon>Rossellomorea</taxon>
    </lineage>
</organism>
<proteinExistence type="predicted"/>
<feature type="transmembrane region" description="Helical" evidence="1">
    <location>
        <begin position="12"/>
        <end position="32"/>
    </location>
</feature>
<evidence type="ECO:0000313" key="3">
    <source>
        <dbReference type="Proteomes" id="UP001646157"/>
    </source>
</evidence>
<keyword evidence="1" id="KW-0472">Membrane</keyword>
<keyword evidence="1" id="KW-0812">Transmembrane</keyword>
<keyword evidence="3" id="KW-1185">Reference proteome</keyword>
<name>A0ABS2N9V5_9BACI</name>
<comment type="caution">
    <text evidence="2">The sequence shown here is derived from an EMBL/GenBank/DDBJ whole genome shotgun (WGS) entry which is preliminary data.</text>
</comment>